<dbReference type="OrthoDB" id="849114at2"/>
<evidence type="ECO:0000313" key="1">
    <source>
        <dbReference type="EMBL" id="TPV35127.1"/>
    </source>
</evidence>
<sequence length="250" mass="28705">MVVLFLTVLSSCKTAKTVLSSGEIDSDLSVKQLIKSTQKQEANFKTLQSKLDLEYTEGKKSQSFNLTLRIEKDKAIWISATLGLARALITPDKVQFYDKLNNQFFDGDYKILSEILGTELDFFQVQSLLLGESILNLSKDTYMLSSTNNSYSLSPKKQKALYNLMLLFNPSHFKMDGFMISQPLENRQLNAQYKKYQIVKNQLFPEEIEILANQDNEEVVIKLEMKSISLNEDLRFPFRIPNGFKEIVLQ</sequence>
<comment type="caution">
    <text evidence="1">The sequence shown here is derived from an EMBL/GenBank/DDBJ whole genome shotgun (WGS) entry which is preliminary data.</text>
</comment>
<protein>
    <submittedName>
        <fullName evidence="1">DUF4292 domain-containing protein</fullName>
    </submittedName>
</protein>
<accession>A0A506PPK0</accession>
<dbReference type="AlphaFoldDB" id="A0A506PPK0"/>
<name>A0A506PPK0_9FLAO</name>
<evidence type="ECO:0000313" key="2">
    <source>
        <dbReference type="Proteomes" id="UP000317332"/>
    </source>
</evidence>
<gene>
    <name evidence="1" type="ORF">FJ651_05535</name>
</gene>
<dbReference type="Proteomes" id="UP000317332">
    <property type="component" value="Unassembled WGS sequence"/>
</dbReference>
<proteinExistence type="predicted"/>
<keyword evidence="2" id="KW-1185">Reference proteome</keyword>
<dbReference type="InterPro" id="IPR025634">
    <property type="entry name" value="DUF4292"/>
</dbReference>
<reference evidence="1 2" key="1">
    <citation type="submission" date="2019-06" db="EMBL/GenBank/DDBJ databases">
        <title>Flavobacteriaceae Paucihalobacterium erythroidium CWB-1, complete genome.</title>
        <authorList>
            <person name="Wu S."/>
        </authorList>
    </citation>
    <scope>NUCLEOTIDE SEQUENCE [LARGE SCALE GENOMIC DNA]</scope>
    <source>
        <strain evidence="1 2">CWB-1</strain>
    </source>
</reference>
<organism evidence="1 2">
    <name type="scientific">Paucihalobacter ruber</name>
    <dbReference type="NCBI Taxonomy" id="2567861"/>
    <lineage>
        <taxon>Bacteria</taxon>
        <taxon>Pseudomonadati</taxon>
        <taxon>Bacteroidota</taxon>
        <taxon>Flavobacteriia</taxon>
        <taxon>Flavobacteriales</taxon>
        <taxon>Flavobacteriaceae</taxon>
        <taxon>Paucihalobacter</taxon>
    </lineage>
</organism>
<dbReference type="Gene3D" id="2.50.20.10">
    <property type="entry name" value="Lipoprotein localisation LolA/LolB/LppX"/>
    <property type="match status" value="1"/>
</dbReference>
<dbReference type="EMBL" id="VHIQ01000002">
    <property type="protein sequence ID" value="TPV35127.1"/>
    <property type="molecule type" value="Genomic_DNA"/>
</dbReference>
<dbReference type="Pfam" id="PF14125">
    <property type="entry name" value="DUF4292"/>
    <property type="match status" value="1"/>
</dbReference>